<accession>A0A8K0IM62</accession>
<comment type="caution">
    <text evidence="1">The sequence shown here is derived from an EMBL/GenBank/DDBJ whole genome shotgun (WGS) entry which is preliminary data.</text>
</comment>
<sequence length="75" mass="8421">MDFHGLSRRDLRMLSKKNRIPANNMINVAKADDLRAVQTVEGVGATKETQPFQSPVKAELWSPNLPRTCWGTVAR</sequence>
<organism evidence="1 2">
    <name type="scientific">Cocos nucifera</name>
    <name type="common">Coconut palm</name>
    <dbReference type="NCBI Taxonomy" id="13894"/>
    <lineage>
        <taxon>Eukaryota</taxon>
        <taxon>Viridiplantae</taxon>
        <taxon>Streptophyta</taxon>
        <taxon>Embryophyta</taxon>
        <taxon>Tracheophyta</taxon>
        <taxon>Spermatophyta</taxon>
        <taxon>Magnoliopsida</taxon>
        <taxon>Liliopsida</taxon>
        <taxon>Arecaceae</taxon>
        <taxon>Arecoideae</taxon>
        <taxon>Cocoseae</taxon>
        <taxon>Attaleinae</taxon>
        <taxon>Cocos</taxon>
    </lineage>
</organism>
<keyword evidence="2" id="KW-1185">Reference proteome</keyword>
<reference evidence="1" key="2">
    <citation type="submission" date="2019-07" db="EMBL/GenBank/DDBJ databases">
        <authorList>
            <person name="Yang Y."/>
            <person name="Bocs S."/>
            <person name="Baudouin L."/>
        </authorList>
    </citation>
    <scope>NUCLEOTIDE SEQUENCE</scope>
    <source>
        <tissue evidence="1">Spear leaf of Hainan Tall coconut</tissue>
    </source>
</reference>
<protein>
    <submittedName>
        <fullName evidence="1">Putative daf-12-interacting protein 1</fullName>
    </submittedName>
</protein>
<dbReference type="OrthoDB" id="1916794at2759"/>
<name>A0A8K0IM62_COCNU</name>
<proteinExistence type="predicted"/>
<evidence type="ECO:0000313" key="1">
    <source>
        <dbReference type="EMBL" id="KAG1362706.1"/>
    </source>
</evidence>
<gene>
    <name evidence="1" type="ORF">COCNU_10G009250</name>
</gene>
<dbReference type="AlphaFoldDB" id="A0A8K0IM62"/>
<dbReference type="EMBL" id="CM017881">
    <property type="protein sequence ID" value="KAG1362706.1"/>
    <property type="molecule type" value="Genomic_DNA"/>
</dbReference>
<dbReference type="PANTHER" id="PTHR33621:SF2">
    <property type="entry name" value="RIBOSOMAL L1 DOMAIN-CONTAINING PROTEIN"/>
    <property type="match status" value="1"/>
</dbReference>
<dbReference type="Proteomes" id="UP000797356">
    <property type="component" value="Chromosome 10"/>
</dbReference>
<reference evidence="1" key="1">
    <citation type="journal article" date="2017" name="Gigascience">
        <title>The genome draft of coconut (Cocos nucifera).</title>
        <authorList>
            <person name="Xiao Y."/>
            <person name="Xu P."/>
            <person name="Fan H."/>
            <person name="Baudouin L."/>
            <person name="Xia W."/>
            <person name="Bocs S."/>
            <person name="Xu J."/>
            <person name="Li Q."/>
            <person name="Guo A."/>
            <person name="Zhou L."/>
            <person name="Li J."/>
            <person name="Wu Y."/>
            <person name="Ma Z."/>
            <person name="Armero A."/>
            <person name="Issali A.E."/>
            <person name="Liu N."/>
            <person name="Peng M."/>
            <person name="Yang Y."/>
        </authorList>
    </citation>
    <scope>NUCLEOTIDE SEQUENCE</scope>
    <source>
        <tissue evidence="1">Spear leaf of Hainan Tall coconut</tissue>
    </source>
</reference>
<dbReference type="PANTHER" id="PTHR33621">
    <property type="entry name" value="ASPARTIC/GLUTAMIC ACID-RICH PROTEIN"/>
    <property type="match status" value="1"/>
</dbReference>
<evidence type="ECO:0000313" key="2">
    <source>
        <dbReference type="Proteomes" id="UP000797356"/>
    </source>
</evidence>